<organism evidence="8 9">
    <name type="scientific">Candidatus Schekmanbacteria bacterium RBG_13_48_7</name>
    <dbReference type="NCBI Taxonomy" id="1817878"/>
    <lineage>
        <taxon>Bacteria</taxon>
        <taxon>Candidatus Schekmaniibacteriota</taxon>
    </lineage>
</organism>
<dbReference type="InterPro" id="IPR058240">
    <property type="entry name" value="rSAM_sf"/>
</dbReference>
<dbReference type="Gene3D" id="3.80.30.20">
    <property type="entry name" value="tm_1862 like domain"/>
    <property type="match status" value="1"/>
</dbReference>
<dbReference type="SFLD" id="SFLDG01082">
    <property type="entry name" value="B12-binding_domain_containing"/>
    <property type="match status" value="1"/>
</dbReference>
<feature type="domain" description="B12-binding" evidence="6">
    <location>
        <begin position="1"/>
        <end position="142"/>
    </location>
</feature>
<accession>A0A1F7S0I0</accession>
<evidence type="ECO:0000313" key="8">
    <source>
        <dbReference type="EMBL" id="OGL47302.1"/>
    </source>
</evidence>
<dbReference type="SMART" id="SM00729">
    <property type="entry name" value="Elp3"/>
    <property type="match status" value="1"/>
</dbReference>
<evidence type="ECO:0000256" key="2">
    <source>
        <dbReference type="ARBA" id="ARBA00022691"/>
    </source>
</evidence>
<dbReference type="GO" id="GO:0051539">
    <property type="term" value="F:4 iron, 4 sulfur cluster binding"/>
    <property type="evidence" value="ECO:0007669"/>
    <property type="project" value="UniProtKB-KW"/>
</dbReference>
<dbReference type="SUPFAM" id="SSF52242">
    <property type="entry name" value="Cobalamin (vitamin B12)-binding domain"/>
    <property type="match status" value="1"/>
</dbReference>
<evidence type="ECO:0000256" key="1">
    <source>
        <dbReference type="ARBA" id="ARBA00001966"/>
    </source>
</evidence>
<dbReference type="GO" id="GO:0031419">
    <property type="term" value="F:cobalamin binding"/>
    <property type="evidence" value="ECO:0007669"/>
    <property type="project" value="InterPro"/>
</dbReference>
<keyword evidence="5" id="KW-0411">Iron-sulfur</keyword>
<protein>
    <submittedName>
        <fullName evidence="8">Uncharacterized protein</fullName>
    </submittedName>
</protein>
<dbReference type="AlphaFoldDB" id="A0A1F7S0I0"/>
<dbReference type="InterPro" id="IPR006638">
    <property type="entry name" value="Elp3/MiaA/NifB-like_rSAM"/>
</dbReference>
<dbReference type="Proteomes" id="UP000179266">
    <property type="component" value="Unassembled WGS sequence"/>
</dbReference>
<evidence type="ECO:0000256" key="4">
    <source>
        <dbReference type="ARBA" id="ARBA00023004"/>
    </source>
</evidence>
<dbReference type="CDD" id="cd01335">
    <property type="entry name" value="Radical_SAM"/>
    <property type="match status" value="1"/>
</dbReference>
<evidence type="ECO:0000313" key="9">
    <source>
        <dbReference type="Proteomes" id="UP000179266"/>
    </source>
</evidence>
<dbReference type="InterPro" id="IPR006158">
    <property type="entry name" value="Cobalamin-bd"/>
</dbReference>
<dbReference type="GO" id="GO:0005829">
    <property type="term" value="C:cytosol"/>
    <property type="evidence" value="ECO:0007669"/>
    <property type="project" value="TreeGrafter"/>
</dbReference>
<dbReference type="InterPro" id="IPR051198">
    <property type="entry name" value="BchE-like"/>
</dbReference>
<dbReference type="EMBL" id="MGDD01000087">
    <property type="protein sequence ID" value="OGL47302.1"/>
    <property type="molecule type" value="Genomic_DNA"/>
</dbReference>
<dbReference type="Pfam" id="PF02310">
    <property type="entry name" value="B12-binding"/>
    <property type="match status" value="1"/>
</dbReference>
<dbReference type="Gene3D" id="3.40.50.280">
    <property type="entry name" value="Cobalamin-binding domain"/>
    <property type="match status" value="1"/>
</dbReference>
<dbReference type="Pfam" id="PF04055">
    <property type="entry name" value="Radical_SAM"/>
    <property type="match status" value="1"/>
</dbReference>
<dbReference type="PROSITE" id="PS51332">
    <property type="entry name" value="B12_BINDING"/>
    <property type="match status" value="1"/>
</dbReference>
<reference evidence="8 9" key="1">
    <citation type="journal article" date="2016" name="Nat. Commun.">
        <title>Thousands of microbial genomes shed light on interconnected biogeochemical processes in an aquifer system.</title>
        <authorList>
            <person name="Anantharaman K."/>
            <person name="Brown C.T."/>
            <person name="Hug L.A."/>
            <person name="Sharon I."/>
            <person name="Castelle C.J."/>
            <person name="Probst A.J."/>
            <person name="Thomas B.C."/>
            <person name="Singh A."/>
            <person name="Wilkins M.J."/>
            <person name="Karaoz U."/>
            <person name="Brodie E.L."/>
            <person name="Williams K.H."/>
            <person name="Hubbard S.S."/>
            <person name="Banfield J.F."/>
        </authorList>
    </citation>
    <scope>NUCLEOTIDE SEQUENCE [LARGE SCALE GENOMIC DNA]</scope>
</reference>
<dbReference type="InterPro" id="IPR036724">
    <property type="entry name" value="Cobalamin-bd_sf"/>
</dbReference>
<dbReference type="SUPFAM" id="SSF102114">
    <property type="entry name" value="Radical SAM enzymes"/>
    <property type="match status" value="1"/>
</dbReference>
<comment type="caution">
    <text evidence="8">The sequence shown here is derived from an EMBL/GenBank/DDBJ whole genome shotgun (WGS) entry which is preliminary data.</text>
</comment>
<keyword evidence="3" id="KW-0479">Metal-binding</keyword>
<dbReference type="CDD" id="cd02068">
    <property type="entry name" value="radical_SAM_B12_BD"/>
    <property type="match status" value="1"/>
</dbReference>
<dbReference type="SFLD" id="SFLDS00029">
    <property type="entry name" value="Radical_SAM"/>
    <property type="match status" value="1"/>
</dbReference>
<comment type="cofactor">
    <cofactor evidence="1">
        <name>[4Fe-4S] cluster</name>
        <dbReference type="ChEBI" id="CHEBI:49883"/>
    </cofactor>
</comment>
<name>A0A1F7S0I0_9BACT</name>
<dbReference type="PROSITE" id="PS51918">
    <property type="entry name" value="RADICAL_SAM"/>
    <property type="match status" value="1"/>
</dbReference>
<dbReference type="InterPro" id="IPR007197">
    <property type="entry name" value="rSAM"/>
</dbReference>
<keyword evidence="2" id="KW-0949">S-adenosyl-L-methionine</keyword>
<proteinExistence type="predicted"/>
<evidence type="ECO:0000256" key="5">
    <source>
        <dbReference type="ARBA" id="ARBA00023014"/>
    </source>
</evidence>
<sequence>MKIVLARPPKTQGGLEKSSVQQPINLCSIAAYLNANGHNTEVWDFEVEDSGPETVRSRLEQSRPDLFGFTALTATIKAAHEIACLVKVYNPEIPIMIGGPHASATPKQTLEEFLNFDVVVIGEGEETALDIANRLEKNQPYQGIFGSAYREKNRVVIELARPVIKSLDDLPYPDRSLLKLSLYKGASTPGLEGENLQSTELFTSRGCAEKCIFCTVKGTFGLGVRFRSPDHVIGEIIECKEKFGFNHFTIEDDTFTYRKSRLKELCQKFKELNMTWDCDTRVDQVDEETFKLMRDSGCVKVAFGIESGSPRILRLIKKRIELDQVRNAFKAARKAGLITQAFFIVGSHPTETIEDIKLTKAIIREIKPDFLLVNVMVPFPGTELYDIMKERGYINGTEDWNKFDCLHGRPAWRTDMFIGDQLIEIQKNILLSYYLTPFYLWRIFKKMLTREGFKYYTSATLGFLKYLFIEDRK</sequence>
<dbReference type="InterPro" id="IPR023404">
    <property type="entry name" value="rSAM_horseshoe"/>
</dbReference>
<feature type="domain" description="Radical SAM core" evidence="7">
    <location>
        <begin position="193"/>
        <end position="414"/>
    </location>
</feature>
<dbReference type="GO" id="GO:0003824">
    <property type="term" value="F:catalytic activity"/>
    <property type="evidence" value="ECO:0007669"/>
    <property type="project" value="InterPro"/>
</dbReference>
<gene>
    <name evidence="8" type="ORF">A2161_18785</name>
</gene>
<dbReference type="SFLD" id="SFLDG01123">
    <property type="entry name" value="methyltransferase_(Class_B)"/>
    <property type="match status" value="1"/>
</dbReference>
<dbReference type="GO" id="GO:0046872">
    <property type="term" value="F:metal ion binding"/>
    <property type="evidence" value="ECO:0007669"/>
    <property type="project" value="UniProtKB-KW"/>
</dbReference>
<dbReference type="PANTHER" id="PTHR43409:SF16">
    <property type="entry name" value="SLR0320 PROTEIN"/>
    <property type="match status" value="1"/>
</dbReference>
<evidence type="ECO:0000259" key="7">
    <source>
        <dbReference type="PROSITE" id="PS51918"/>
    </source>
</evidence>
<evidence type="ECO:0000256" key="3">
    <source>
        <dbReference type="ARBA" id="ARBA00022723"/>
    </source>
</evidence>
<dbReference type="InterPro" id="IPR034466">
    <property type="entry name" value="Methyltransferase_Class_B"/>
</dbReference>
<evidence type="ECO:0000259" key="6">
    <source>
        <dbReference type="PROSITE" id="PS51332"/>
    </source>
</evidence>
<dbReference type="PANTHER" id="PTHR43409">
    <property type="entry name" value="ANAEROBIC MAGNESIUM-PROTOPORPHYRIN IX MONOMETHYL ESTER CYCLASE-RELATED"/>
    <property type="match status" value="1"/>
</dbReference>
<keyword evidence="4" id="KW-0408">Iron</keyword>